<gene>
    <name evidence="8" type="ORF">F0L68_07605</name>
</gene>
<dbReference type="InterPro" id="IPR007627">
    <property type="entry name" value="RNA_pol_sigma70_r2"/>
</dbReference>
<reference evidence="8 9" key="1">
    <citation type="submission" date="2019-09" db="EMBL/GenBank/DDBJ databases">
        <title>Goodfellowia gen. nov., a new genus of the Pseudonocardineae related to Actinoalloteichus, containing Goodfellowia coeruleoviolacea gen. nov., comb. nov. gen. nov., comb. nov.</title>
        <authorList>
            <person name="Labeda D."/>
        </authorList>
    </citation>
    <scope>NUCLEOTIDE SEQUENCE [LARGE SCALE GENOMIC DNA]</scope>
    <source>
        <strain evidence="8 9">AN110305</strain>
    </source>
</reference>
<dbReference type="InterPro" id="IPR039425">
    <property type="entry name" value="RNA_pol_sigma-70-like"/>
</dbReference>
<keyword evidence="4" id="KW-0238">DNA-binding</keyword>
<evidence type="ECO:0000256" key="4">
    <source>
        <dbReference type="ARBA" id="ARBA00023125"/>
    </source>
</evidence>
<evidence type="ECO:0000256" key="3">
    <source>
        <dbReference type="ARBA" id="ARBA00023082"/>
    </source>
</evidence>
<accession>A0A5B2XNH3</accession>
<evidence type="ECO:0000256" key="1">
    <source>
        <dbReference type="ARBA" id="ARBA00010641"/>
    </source>
</evidence>
<dbReference type="EMBL" id="VUOB01000010">
    <property type="protein sequence ID" value="KAA2264916.1"/>
    <property type="molecule type" value="Genomic_DNA"/>
</dbReference>
<reference evidence="8 9" key="2">
    <citation type="submission" date="2019-09" db="EMBL/GenBank/DDBJ databases">
        <authorList>
            <person name="Jin C."/>
        </authorList>
    </citation>
    <scope>NUCLEOTIDE SEQUENCE [LARGE SCALE GENOMIC DNA]</scope>
    <source>
        <strain evidence="8 9">AN110305</strain>
    </source>
</reference>
<dbReference type="GO" id="GO:0006352">
    <property type="term" value="P:DNA-templated transcription initiation"/>
    <property type="evidence" value="ECO:0007669"/>
    <property type="project" value="InterPro"/>
</dbReference>
<evidence type="ECO:0000256" key="2">
    <source>
        <dbReference type="ARBA" id="ARBA00023015"/>
    </source>
</evidence>
<dbReference type="NCBIfam" id="TIGR02983">
    <property type="entry name" value="SigE-fam_strep"/>
    <property type="match status" value="1"/>
</dbReference>
<evidence type="ECO:0000259" key="6">
    <source>
        <dbReference type="Pfam" id="PF04542"/>
    </source>
</evidence>
<evidence type="ECO:0000256" key="5">
    <source>
        <dbReference type="ARBA" id="ARBA00023163"/>
    </source>
</evidence>
<dbReference type="NCBIfam" id="TIGR02937">
    <property type="entry name" value="sigma70-ECF"/>
    <property type="match status" value="1"/>
</dbReference>
<dbReference type="SUPFAM" id="SSF88946">
    <property type="entry name" value="Sigma2 domain of RNA polymerase sigma factors"/>
    <property type="match status" value="1"/>
</dbReference>
<evidence type="ECO:0000259" key="7">
    <source>
        <dbReference type="Pfam" id="PF04545"/>
    </source>
</evidence>
<comment type="caution">
    <text evidence="8">The sequence shown here is derived from an EMBL/GenBank/DDBJ whole genome shotgun (WGS) entry which is preliminary data.</text>
</comment>
<dbReference type="SUPFAM" id="SSF88659">
    <property type="entry name" value="Sigma3 and sigma4 domains of RNA polymerase sigma factors"/>
    <property type="match status" value="1"/>
</dbReference>
<keyword evidence="9" id="KW-1185">Reference proteome</keyword>
<feature type="domain" description="RNA polymerase sigma-70 region 4" evidence="7">
    <location>
        <begin position="106"/>
        <end position="155"/>
    </location>
</feature>
<dbReference type="InterPro" id="IPR013324">
    <property type="entry name" value="RNA_pol_sigma_r3/r4-like"/>
</dbReference>
<dbReference type="CDD" id="cd06171">
    <property type="entry name" value="Sigma70_r4"/>
    <property type="match status" value="1"/>
</dbReference>
<protein>
    <submittedName>
        <fullName evidence="8">SigE family RNA polymerase sigma factor</fullName>
    </submittedName>
</protein>
<dbReference type="InterPro" id="IPR013325">
    <property type="entry name" value="RNA_pol_sigma_r2"/>
</dbReference>
<dbReference type="InterPro" id="IPR014325">
    <property type="entry name" value="RNA_pol_sigma-E_actinobac"/>
</dbReference>
<dbReference type="RefSeq" id="WP_149848712.1">
    <property type="nucleotide sequence ID" value="NZ_VUOB01000010.1"/>
</dbReference>
<dbReference type="AlphaFoldDB" id="A0A5B2XNH3"/>
<keyword evidence="5" id="KW-0804">Transcription</keyword>
<keyword evidence="3" id="KW-0731">Sigma factor</keyword>
<sequence>MRAAEEAAFREFVAARSAALFRTAHLLTGDRHRAEDLVQNALLKTAARWRHIREPDAYVRRVMYREQVNVWRRRRILTEWSSAEVPDVSAADHSHDTDTRVVIRAAFDRLAPRQRAVLALRYFEDLPESRVADVLGVSIGTVRSTTHRALAKLRQIAPELELAGAEAGVGGVSR</sequence>
<evidence type="ECO:0000313" key="8">
    <source>
        <dbReference type="EMBL" id="KAA2264916.1"/>
    </source>
</evidence>
<dbReference type="GO" id="GO:0016987">
    <property type="term" value="F:sigma factor activity"/>
    <property type="evidence" value="ECO:0007669"/>
    <property type="project" value="UniProtKB-KW"/>
</dbReference>
<dbReference type="InterPro" id="IPR014284">
    <property type="entry name" value="RNA_pol_sigma-70_dom"/>
</dbReference>
<dbReference type="Pfam" id="PF04542">
    <property type="entry name" value="Sigma70_r2"/>
    <property type="match status" value="1"/>
</dbReference>
<dbReference type="PANTHER" id="PTHR43133">
    <property type="entry name" value="RNA POLYMERASE ECF-TYPE SIGMA FACTO"/>
    <property type="match status" value="1"/>
</dbReference>
<dbReference type="GO" id="GO:0003677">
    <property type="term" value="F:DNA binding"/>
    <property type="evidence" value="ECO:0007669"/>
    <property type="project" value="UniProtKB-KW"/>
</dbReference>
<proteinExistence type="inferred from homology"/>
<dbReference type="InterPro" id="IPR007630">
    <property type="entry name" value="RNA_pol_sigma70_r4"/>
</dbReference>
<dbReference type="Proteomes" id="UP000323454">
    <property type="component" value="Unassembled WGS sequence"/>
</dbReference>
<feature type="domain" description="RNA polymerase sigma-70 region 2" evidence="6">
    <location>
        <begin position="18"/>
        <end position="75"/>
    </location>
</feature>
<dbReference type="Gene3D" id="1.10.10.10">
    <property type="entry name" value="Winged helix-like DNA-binding domain superfamily/Winged helix DNA-binding domain"/>
    <property type="match status" value="1"/>
</dbReference>
<dbReference type="Gene3D" id="1.10.1740.10">
    <property type="match status" value="1"/>
</dbReference>
<name>A0A5B2XNH3_9PSEU</name>
<dbReference type="Pfam" id="PF04545">
    <property type="entry name" value="Sigma70_r4"/>
    <property type="match status" value="1"/>
</dbReference>
<dbReference type="InterPro" id="IPR036388">
    <property type="entry name" value="WH-like_DNA-bd_sf"/>
</dbReference>
<dbReference type="PANTHER" id="PTHR43133:SF50">
    <property type="entry name" value="ECF RNA POLYMERASE SIGMA FACTOR SIGM"/>
    <property type="match status" value="1"/>
</dbReference>
<organism evidence="8 9">
    <name type="scientific">Solihabitans fulvus</name>
    <dbReference type="NCBI Taxonomy" id="1892852"/>
    <lineage>
        <taxon>Bacteria</taxon>
        <taxon>Bacillati</taxon>
        <taxon>Actinomycetota</taxon>
        <taxon>Actinomycetes</taxon>
        <taxon>Pseudonocardiales</taxon>
        <taxon>Pseudonocardiaceae</taxon>
        <taxon>Solihabitans</taxon>
    </lineage>
</organism>
<dbReference type="OrthoDB" id="3478828at2"/>
<keyword evidence="2" id="KW-0805">Transcription regulation</keyword>
<evidence type="ECO:0000313" key="9">
    <source>
        <dbReference type="Proteomes" id="UP000323454"/>
    </source>
</evidence>
<comment type="similarity">
    <text evidence="1">Belongs to the sigma-70 factor family. ECF subfamily.</text>
</comment>